<keyword evidence="2" id="KW-1185">Reference proteome</keyword>
<gene>
    <name evidence="1" type="ORF">LF41_2413</name>
</gene>
<dbReference type="AlphaFoldDB" id="A0A0A2WI90"/>
<reference evidence="1 2" key="1">
    <citation type="submission" date="2014-09" db="EMBL/GenBank/DDBJ databases">
        <title>Genome sequences of Lysobacter dokdonensis DS-58.</title>
        <authorList>
            <person name="Kim J.F."/>
            <person name="Kwak M.-J."/>
        </authorList>
    </citation>
    <scope>NUCLEOTIDE SEQUENCE [LARGE SCALE GENOMIC DNA]</scope>
    <source>
        <strain evidence="1 2">DS-58</strain>
    </source>
</reference>
<dbReference type="Proteomes" id="UP000030518">
    <property type="component" value="Unassembled WGS sequence"/>
</dbReference>
<dbReference type="PATRIC" id="fig|1300345.3.peg.982"/>
<dbReference type="EMBL" id="JRKJ01000005">
    <property type="protein sequence ID" value="KGQ19906.1"/>
    <property type="molecule type" value="Genomic_DNA"/>
</dbReference>
<dbReference type="STRING" id="1300345.LF41_2413"/>
<organism evidence="1 2">
    <name type="scientific">Lysobacter dokdonensis DS-58</name>
    <dbReference type="NCBI Taxonomy" id="1300345"/>
    <lineage>
        <taxon>Bacteria</taxon>
        <taxon>Pseudomonadati</taxon>
        <taxon>Pseudomonadota</taxon>
        <taxon>Gammaproteobacteria</taxon>
        <taxon>Lysobacterales</taxon>
        <taxon>Lysobacteraceae</taxon>
        <taxon>Noviluteimonas</taxon>
    </lineage>
</organism>
<name>A0A0A2WI90_9GAMM</name>
<accession>A0A0A2WI90</accession>
<proteinExistence type="predicted"/>
<sequence>MTTAAIADGVVAADTQLTGGNYAVRVAKMVRLPDGGVAVGCGLWRNAWAGLQWLAGGEKGDPPDLDGAQIAVVRPDGAILLADESFPLYPIMESSYALGCGADLARKAMADGKDPVQAVAEACELDAVSSGPIMRMKAQAIEFDAPTLHEVKRGRRPAR</sequence>
<comment type="caution">
    <text evidence="1">The sequence shown here is derived from an EMBL/GenBank/DDBJ whole genome shotgun (WGS) entry which is preliminary data.</text>
</comment>
<evidence type="ECO:0000313" key="1">
    <source>
        <dbReference type="EMBL" id="KGQ19906.1"/>
    </source>
</evidence>
<protein>
    <submittedName>
        <fullName evidence="1">Uncharacterized protein</fullName>
    </submittedName>
</protein>
<evidence type="ECO:0000313" key="2">
    <source>
        <dbReference type="Proteomes" id="UP000030518"/>
    </source>
</evidence>
<dbReference type="RefSeq" id="WP_036166827.1">
    <property type="nucleotide sequence ID" value="NZ_JRKJ01000005.1"/>
</dbReference>